<evidence type="ECO:0000259" key="1">
    <source>
        <dbReference type="PROSITE" id="PS50943"/>
    </source>
</evidence>
<dbReference type="SMART" id="SM00530">
    <property type="entry name" value="HTH_XRE"/>
    <property type="match status" value="1"/>
</dbReference>
<dbReference type="InterPro" id="IPR013435">
    <property type="entry name" value="Mobile_mystery_prot_A"/>
</dbReference>
<dbReference type="SUPFAM" id="SSF47413">
    <property type="entry name" value="lambda repressor-like DNA-binding domains"/>
    <property type="match status" value="1"/>
</dbReference>
<dbReference type="RefSeq" id="WP_167522721.1">
    <property type="nucleotide sequence ID" value="NZ_BSPF01000069.1"/>
</dbReference>
<sequence>MNAKQAALARKQLERRLAPLRELKLPTPPRGWMKAIREALGMSTRQLATRMGAAPSRIHAIEKAEVSGATTIRTLREAAAAMNCTFVYAFVPIKPLDDILRERAAEKAGQDVTRLDHTMRLENQALLKADLEDESRRLIDTILADSPRRLWEDD</sequence>
<dbReference type="Proteomes" id="UP000317122">
    <property type="component" value="Unassembled WGS sequence"/>
</dbReference>
<dbReference type="EMBL" id="VLKT01000064">
    <property type="protein sequence ID" value="TWI22801.1"/>
    <property type="molecule type" value="Genomic_DNA"/>
</dbReference>
<name>A0A562MT86_9HYPH</name>
<dbReference type="InterPro" id="IPR010982">
    <property type="entry name" value="Lambda_DNA-bd_dom_sf"/>
</dbReference>
<comment type="caution">
    <text evidence="2">The sequence shown here is derived from an EMBL/GenBank/DDBJ whole genome shotgun (WGS) entry which is preliminary data.</text>
</comment>
<proteinExistence type="predicted"/>
<reference evidence="2 3" key="1">
    <citation type="journal article" date="2015" name="Stand. Genomic Sci.">
        <title>Genomic Encyclopedia of Bacterial and Archaeal Type Strains, Phase III: the genomes of soil and plant-associated and newly described type strains.</title>
        <authorList>
            <person name="Whitman W.B."/>
            <person name="Woyke T."/>
            <person name="Klenk H.P."/>
            <person name="Zhou Y."/>
            <person name="Lilburn T.G."/>
            <person name="Beck B.J."/>
            <person name="De Vos P."/>
            <person name="Vandamme P."/>
            <person name="Eisen J.A."/>
            <person name="Garrity G."/>
            <person name="Hugenholtz P."/>
            <person name="Kyrpides N.C."/>
        </authorList>
    </citation>
    <scope>NUCLEOTIDE SEQUENCE [LARGE SCALE GENOMIC DNA]</scope>
    <source>
        <strain evidence="2 3">CGMCC 1.2546</strain>
    </source>
</reference>
<keyword evidence="2" id="KW-0238">DNA-binding</keyword>
<dbReference type="NCBIfam" id="TIGR02612">
    <property type="entry name" value="mob_myst_A"/>
    <property type="match status" value="1"/>
</dbReference>
<accession>A0A562MT86</accession>
<dbReference type="Pfam" id="PF01381">
    <property type="entry name" value="HTH_3"/>
    <property type="match status" value="1"/>
</dbReference>
<gene>
    <name evidence="2" type="ORF">IQ26_06605</name>
</gene>
<dbReference type="CDD" id="cd00093">
    <property type="entry name" value="HTH_XRE"/>
    <property type="match status" value="1"/>
</dbReference>
<evidence type="ECO:0000313" key="2">
    <source>
        <dbReference type="EMBL" id="TWI22801.1"/>
    </source>
</evidence>
<feature type="domain" description="HTH cro/C1-type" evidence="1">
    <location>
        <begin position="33"/>
        <end position="89"/>
    </location>
</feature>
<dbReference type="PROSITE" id="PS50943">
    <property type="entry name" value="HTH_CROC1"/>
    <property type="match status" value="1"/>
</dbReference>
<dbReference type="Gene3D" id="1.10.260.40">
    <property type="entry name" value="lambda repressor-like DNA-binding domains"/>
    <property type="match status" value="1"/>
</dbReference>
<keyword evidence="3" id="KW-1185">Reference proteome</keyword>
<organism evidence="2 3">
    <name type="scientific">Mesorhizobium tianshanense</name>
    <dbReference type="NCBI Taxonomy" id="39844"/>
    <lineage>
        <taxon>Bacteria</taxon>
        <taxon>Pseudomonadati</taxon>
        <taxon>Pseudomonadota</taxon>
        <taxon>Alphaproteobacteria</taxon>
        <taxon>Hyphomicrobiales</taxon>
        <taxon>Phyllobacteriaceae</taxon>
        <taxon>Mesorhizobium</taxon>
    </lineage>
</organism>
<evidence type="ECO:0000313" key="3">
    <source>
        <dbReference type="Proteomes" id="UP000317122"/>
    </source>
</evidence>
<dbReference type="InterPro" id="IPR001387">
    <property type="entry name" value="Cro/C1-type_HTH"/>
</dbReference>
<protein>
    <submittedName>
        <fullName evidence="2">Putative DNA-binding mobile mystery protein A</fullName>
    </submittedName>
</protein>
<dbReference type="AlphaFoldDB" id="A0A562MT86"/>
<dbReference type="GO" id="GO:0003677">
    <property type="term" value="F:DNA binding"/>
    <property type="evidence" value="ECO:0007669"/>
    <property type="project" value="UniProtKB-KW"/>
</dbReference>